<evidence type="ECO:0000256" key="5">
    <source>
        <dbReference type="ARBA" id="ARBA00022840"/>
    </source>
</evidence>
<feature type="domain" description="Carbohydrate kinase PfkB" evidence="15">
    <location>
        <begin position="6"/>
        <end position="300"/>
    </location>
</feature>
<keyword evidence="6" id="KW-0119">Carbohydrate metabolism</keyword>
<dbReference type="GO" id="GO:0008673">
    <property type="term" value="F:2-dehydro-3-deoxygluconokinase activity"/>
    <property type="evidence" value="ECO:0007669"/>
    <property type="project" value="UniProtKB-EC"/>
</dbReference>
<dbReference type="PANTHER" id="PTHR43085:SF15">
    <property type="entry name" value="2-DEHYDRO-3-DEOXYGLUCONOKINASE"/>
    <property type="match status" value="1"/>
</dbReference>
<dbReference type="GO" id="GO:0005829">
    <property type="term" value="C:cytosol"/>
    <property type="evidence" value="ECO:0007669"/>
    <property type="project" value="TreeGrafter"/>
</dbReference>
<evidence type="ECO:0000256" key="13">
    <source>
        <dbReference type="ARBA" id="ARBA00075711"/>
    </source>
</evidence>
<dbReference type="SUPFAM" id="SSF53613">
    <property type="entry name" value="Ribokinase-like"/>
    <property type="match status" value="1"/>
</dbReference>
<dbReference type="InterPro" id="IPR029056">
    <property type="entry name" value="Ribokinase-like"/>
</dbReference>
<keyword evidence="3" id="KW-0547">Nucleotide-binding</keyword>
<reference evidence="16 17" key="1">
    <citation type="submission" date="2017-05" db="EMBL/GenBank/DDBJ databases">
        <title>Full genome sequence of Pseudorhodoplanes sinuspersici.</title>
        <authorList>
            <person name="Dastgheib S.M.M."/>
            <person name="Shavandi M."/>
            <person name="Tirandaz H."/>
        </authorList>
    </citation>
    <scope>NUCLEOTIDE SEQUENCE [LARGE SCALE GENOMIC DNA]</scope>
    <source>
        <strain evidence="16 17">RIPI110</strain>
    </source>
</reference>
<evidence type="ECO:0000256" key="1">
    <source>
        <dbReference type="ARBA" id="ARBA00010688"/>
    </source>
</evidence>
<keyword evidence="17" id="KW-1185">Reference proteome</keyword>
<dbReference type="Gene3D" id="3.40.1190.20">
    <property type="match status" value="1"/>
</dbReference>
<dbReference type="InterPro" id="IPR050306">
    <property type="entry name" value="PfkB_Carbo_kinase"/>
</dbReference>
<comment type="similarity">
    <text evidence="1">Belongs to the carbohydrate kinase PfkB family.</text>
</comment>
<dbReference type="Proteomes" id="UP000194137">
    <property type="component" value="Chromosome"/>
</dbReference>
<evidence type="ECO:0000256" key="14">
    <source>
        <dbReference type="ARBA" id="ARBA00080545"/>
    </source>
</evidence>
<evidence type="ECO:0000256" key="11">
    <source>
        <dbReference type="ARBA" id="ARBA00066369"/>
    </source>
</evidence>
<evidence type="ECO:0000259" key="15">
    <source>
        <dbReference type="Pfam" id="PF00294"/>
    </source>
</evidence>
<name>A0A1W6ZRC4_9HYPH</name>
<dbReference type="GO" id="GO:0042840">
    <property type="term" value="P:D-glucuronate catabolic process"/>
    <property type="evidence" value="ECO:0007669"/>
    <property type="project" value="TreeGrafter"/>
</dbReference>
<sequence length="308" mass="33444">MTEQRTRIISVGEVMIEMARGSDGRFSQACGGDTFNTAIYLARHGLPVAYATALGDDSYSDRIVALASAEGIATEHIVRVPGRVPGLYLIETDSKGERSFQYWRDSAPARELFELPQWASIAESIIAARIVYFSGITLSLYSNTGLGRFLAVLEMARQAGAKVVFDGNYRPRGWKGDIQRTRRVFTEALKRVDIALPTYDDEALLWGDQSPEATIERLQAFGIGEIAIKNGPNSALVAAGGHREFIPVPDVVVPVDTTAAGDSFNAGYMAARLADENPAEAVLAGHRLASEKIQHRGAIMPRTAHAVH</sequence>
<dbReference type="EC" id="2.7.1.45" evidence="11"/>
<evidence type="ECO:0000256" key="6">
    <source>
        <dbReference type="ARBA" id="ARBA00023277"/>
    </source>
</evidence>
<protein>
    <recommendedName>
        <fullName evidence="12">2-dehydro-3-deoxygluconokinase</fullName>
        <ecNumber evidence="11">2.7.1.45</ecNumber>
    </recommendedName>
    <alternativeName>
        <fullName evidence="13">2-keto-3-deoxygluconokinase</fullName>
    </alternativeName>
    <alternativeName>
        <fullName evidence="14">3-deoxy-2-oxo-D-gluconate kinase</fullName>
    </alternativeName>
    <alternativeName>
        <fullName evidence="8">KDG kinase</fullName>
    </alternativeName>
</protein>
<dbReference type="RefSeq" id="WP_086088276.1">
    <property type="nucleotide sequence ID" value="NZ_CP021112.1"/>
</dbReference>
<dbReference type="AlphaFoldDB" id="A0A1W6ZRC4"/>
<comment type="pathway">
    <text evidence="7">Carbohydrate acid metabolism; 2-dehydro-3-deoxy-D-gluconate degradation; D-glyceraldehyde 3-phosphate and pyruvate from 2-dehydro-3-deoxy-D-gluconate: step 1/2.</text>
</comment>
<dbReference type="GO" id="GO:0006974">
    <property type="term" value="P:DNA damage response"/>
    <property type="evidence" value="ECO:0007669"/>
    <property type="project" value="TreeGrafter"/>
</dbReference>
<dbReference type="FunFam" id="3.40.1190.20:FF:000011">
    <property type="entry name" value="2-dehydro-3-deoxygluconokinase, putative"/>
    <property type="match status" value="1"/>
</dbReference>
<evidence type="ECO:0000256" key="12">
    <source>
        <dbReference type="ARBA" id="ARBA00067931"/>
    </source>
</evidence>
<dbReference type="InterPro" id="IPR002173">
    <property type="entry name" value="Carboh/pur_kinase_PfkB_CS"/>
</dbReference>
<gene>
    <name evidence="16" type="ORF">CAK95_12855</name>
</gene>
<dbReference type="InterPro" id="IPR011611">
    <property type="entry name" value="PfkB_dom"/>
</dbReference>
<accession>A0A1W6ZRC4</accession>
<dbReference type="STRING" id="1235591.CAK95_12855"/>
<dbReference type="CDD" id="cd01166">
    <property type="entry name" value="KdgK"/>
    <property type="match status" value="1"/>
</dbReference>
<evidence type="ECO:0000256" key="9">
    <source>
        <dbReference type="ARBA" id="ARBA00050729"/>
    </source>
</evidence>
<evidence type="ECO:0000313" key="17">
    <source>
        <dbReference type="Proteomes" id="UP000194137"/>
    </source>
</evidence>
<evidence type="ECO:0000256" key="2">
    <source>
        <dbReference type="ARBA" id="ARBA00022679"/>
    </source>
</evidence>
<evidence type="ECO:0000256" key="4">
    <source>
        <dbReference type="ARBA" id="ARBA00022777"/>
    </source>
</evidence>
<organism evidence="16 17">
    <name type="scientific">Pseudorhodoplanes sinuspersici</name>
    <dbReference type="NCBI Taxonomy" id="1235591"/>
    <lineage>
        <taxon>Bacteria</taxon>
        <taxon>Pseudomonadati</taxon>
        <taxon>Pseudomonadota</taxon>
        <taxon>Alphaproteobacteria</taxon>
        <taxon>Hyphomicrobiales</taxon>
        <taxon>Pseudorhodoplanes</taxon>
    </lineage>
</organism>
<comment type="catalytic activity">
    <reaction evidence="9">
        <text>2-dehydro-3-deoxy-D-gluconate + ATP = 2-dehydro-3-deoxy-6-phospho-D-gluconate + ADP + H(+)</text>
        <dbReference type="Rhea" id="RHEA:14797"/>
        <dbReference type="ChEBI" id="CHEBI:15378"/>
        <dbReference type="ChEBI" id="CHEBI:30616"/>
        <dbReference type="ChEBI" id="CHEBI:57569"/>
        <dbReference type="ChEBI" id="CHEBI:57990"/>
        <dbReference type="ChEBI" id="CHEBI:456216"/>
        <dbReference type="EC" id="2.7.1.45"/>
    </reaction>
</comment>
<dbReference type="PROSITE" id="PS00584">
    <property type="entry name" value="PFKB_KINASES_2"/>
    <property type="match status" value="1"/>
</dbReference>
<dbReference type="EMBL" id="CP021112">
    <property type="protein sequence ID" value="ARP99872.1"/>
    <property type="molecule type" value="Genomic_DNA"/>
</dbReference>
<dbReference type="Pfam" id="PF00294">
    <property type="entry name" value="PfkB"/>
    <property type="match status" value="1"/>
</dbReference>
<evidence type="ECO:0000313" key="16">
    <source>
        <dbReference type="EMBL" id="ARP99872.1"/>
    </source>
</evidence>
<dbReference type="PANTHER" id="PTHR43085">
    <property type="entry name" value="HEXOKINASE FAMILY MEMBER"/>
    <property type="match status" value="1"/>
</dbReference>
<evidence type="ECO:0000256" key="10">
    <source>
        <dbReference type="ARBA" id="ARBA00054997"/>
    </source>
</evidence>
<keyword evidence="2" id="KW-0808">Transferase</keyword>
<evidence type="ECO:0000256" key="3">
    <source>
        <dbReference type="ARBA" id="ARBA00022741"/>
    </source>
</evidence>
<dbReference type="GO" id="GO:0005524">
    <property type="term" value="F:ATP binding"/>
    <property type="evidence" value="ECO:0007669"/>
    <property type="project" value="UniProtKB-KW"/>
</dbReference>
<dbReference type="OrthoDB" id="9776822at2"/>
<evidence type="ECO:0000256" key="8">
    <source>
        <dbReference type="ARBA" id="ARBA00044254"/>
    </source>
</evidence>
<dbReference type="GO" id="GO:0019698">
    <property type="term" value="P:D-galacturonate catabolic process"/>
    <property type="evidence" value="ECO:0007669"/>
    <property type="project" value="TreeGrafter"/>
</dbReference>
<keyword evidence="4 16" id="KW-0418">Kinase</keyword>
<proteinExistence type="inferred from homology"/>
<dbReference type="KEGG" id="psin:CAK95_12855"/>
<comment type="function">
    <text evidence="10">Catalyzes the phosphorylation of 2-keto-3-deoxygluconate (KDG) to produce 2-keto-3-deoxy-6-phosphogluconate (KDPG).</text>
</comment>
<keyword evidence="5" id="KW-0067">ATP-binding</keyword>
<evidence type="ECO:0000256" key="7">
    <source>
        <dbReference type="ARBA" id="ARBA00043951"/>
    </source>
</evidence>